<keyword evidence="2" id="KW-0677">Repeat</keyword>
<dbReference type="GO" id="GO:0005634">
    <property type="term" value="C:nucleus"/>
    <property type="evidence" value="ECO:0007669"/>
    <property type="project" value="UniProtKB-ARBA"/>
</dbReference>
<comment type="caution">
    <text evidence="8">The sequence shown here is derived from an EMBL/GenBank/DDBJ whole genome shotgun (WGS) entry which is preliminary data.</text>
</comment>
<evidence type="ECO:0000259" key="7">
    <source>
        <dbReference type="PROSITE" id="PS50157"/>
    </source>
</evidence>
<dbReference type="Gene3D" id="3.30.160.60">
    <property type="entry name" value="Classic Zinc Finger"/>
    <property type="match status" value="2"/>
</dbReference>
<dbReference type="SMART" id="SM00355">
    <property type="entry name" value="ZnF_C2H2"/>
    <property type="match status" value="3"/>
</dbReference>
<evidence type="ECO:0000256" key="5">
    <source>
        <dbReference type="PROSITE-ProRule" id="PRU00042"/>
    </source>
</evidence>
<feature type="domain" description="C2H2-type" evidence="7">
    <location>
        <begin position="86"/>
        <end position="109"/>
    </location>
</feature>
<dbReference type="GO" id="GO:0000122">
    <property type="term" value="P:negative regulation of transcription by RNA polymerase II"/>
    <property type="evidence" value="ECO:0007669"/>
    <property type="project" value="UniProtKB-ARBA"/>
</dbReference>
<evidence type="ECO:0000313" key="8">
    <source>
        <dbReference type="EMBL" id="GMR40741.1"/>
    </source>
</evidence>
<dbReference type="PANTHER" id="PTHR24379:SF121">
    <property type="entry name" value="C2H2-TYPE DOMAIN-CONTAINING PROTEIN"/>
    <property type="match status" value="1"/>
</dbReference>
<feature type="domain" description="C2H2-type" evidence="7">
    <location>
        <begin position="54"/>
        <end position="81"/>
    </location>
</feature>
<evidence type="ECO:0000256" key="6">
    <source>
        <dbReference type="SAM" id="MobiDB-lite"/>
    </source>
</evidence>
<keyword evidence="3 5" id="KW-0863">Zinc-finger</keyword>
<dbReference type="PANTHER" id="PTHR24379">
    <property type="entry name" value="KRAB AND ZINC FINGER DOMAIN-CONTAINING"/>
    <property type="match status" value="1"/>
</dbReference>
<keyword evidence="4" id="KW-0862">Zinc</keyword>
<name>A0AAN4ZH72_9BILA</name>
<dbReference type="Pfam" id="PF00096">
    <property type="entry name" value="zf-C2H2"/>
    <property type="match status" value="2"/>
</dbReference>
<feature type="region of interest" description="Disordered" evidence="6">
    <location>
        <begin position="118"/>
        <end position="137"/>
    </location>
</feature>
<dbReference type="InterPro" id="IPR036236">
    <property type="entry name" value="Znf_C2H2_sf"/>
</dbReference>
<dbReference type="SUPFAM" id="SSF57667">
    <property type="entry name" value="beta-beta-alpha zinc fingers"/>
    <property type="match status" value="1"/>
</dbReference>
<dbReference type="PROSITE" id="PS50157">
    <property type="entry name" value="ZINC_FINGER_C2H2_2"/>
    <property type="match status" value="3"/>
</dbReference>
<evidence type="ECO:0000313" key="9">
    <source>
        <dbReference type="Proteomes" id="UP001328107"/>
    </source>
</evidence>
<protein>
    <recommendedName>
        <fullName evidence="7">C2H2-type domain-containing protein</fullName>
    </recommendedName>
</protein>
<accession>A0AAN4ZH72</accession>
<keyword evidence="1" id="KW-0479">Metal-binding</keyword>
<keyword evidence="9" id="KW-1185">Reference proteome</keyword>
<feature type="compositionally biased region" description="Acidic residues" evidence="6">
    <location>
        <begin position="123"/>
        <end position="136"/>
    </location>
</feature>
<sequence>FSLLLRDTRISSPSMPSNAASRKSCIHCGKIVKSAKDLKAHERLHLVDAVRSPFKCDPCGKMFTARGSLRIHHKIHLETEEERRPYKCKECEKGCTTRYVLEHHRRTHSQVHLPTLDSGFASDMEESDTSDWDEDTDGHSLTDDASRLFECADCGQKSTSSSTLERLLEELGIPLVHPSFVPLSTTLISVNCVERPMHMLETGRPTASLSSMIPARLEDPSAFPALVRSLLTTSLSRIIPAELADAVAATRVLRNVNNRTTMFLPF</sequence>
<reference evidence="9" key="1">
    <citation type="submission" date="2022-10" db="EMBL/GenBank/DDBJ databases">
        <title>Genome assembly of Pristionchus species.</title>
        <authorList>
            <person name="Yoshida K."/>
            <person name="Sommer R.J."/>
        </authorList>
    </citation>
    <scope>NUCLEOTIDE SEQUENCE [LARGE SCALE GENOMIC DNA]</scope>
    <source>
        <strain evidence="9">RS5460</strain>
    </source>
</reference>
<dbReference type="GO" id="GO:0008270">
    <property type="term" value="F:zinc ion binding"/>
    <property type="evidence" value="ECO:0007669"/>
    <property type="project" value="UniProtKB-KW"/>
</dbReference>
<gene>
    <name evidence="8" type="ORF">PMAYCL1PPCAC_10936</name>
</gene>
<organism evidence="8 9">
    <name type="scientific">Pristionchus mayeri</name>
    <dbReference type="NCBI Taxonomy" id="1317129"/>
    <lineage>
        <taxon>Eukaryota</taxon>
        <taxon>Metazoa</taxon>
        <taxon>Ecdysozoa</taxon>
        <taxon>Nematoda</taxon>
        <taxon>Chromadorea</taxon>
        <taxon>Rhabditida</taxon>
        <taxon>Rhabditina</taxon>
        <taxon>Diplogasteromorpha</taxon>
        <taxon>Diplogasteroidea</taxon>
        <taxon>Neodiplogasteridae</taxon>
        <taxon>Pristionchus</taxon>
    </lineage>
</organism>
<dbReference type="FunFam" id="3.30.160.60:FF:000706">
    <property type="entry name" value="Zinc finger protein"/>
    <property type="match status" value="1"/>
</dbReference>
<dbReference type="FunFam" id="3.30.160.60:FF:000446">
    <property type="entry name" value="Zinc finger protein"/>
    <property type="match status" value="1"/>
</dbReference>
<dbReference type="InterPro" id="IPR013087">
    <property type="entry name" value="Znf_C2H2_type"/>
</dbReference>
<dbReference type="AlphaFoldDB" id="A0AAN4ZH72"/>
<evidence type="ECO:0000256" key="1">
    <source>
        <dbReference type="ARBA" id="ARBA00022723"/>
    </source>
</evidence>
<feature type="domain" description="C2H2-type" evidence="7">
    <location>
        <begin position="23"/>
        <end position="45"/>
    </location>
</feature>
<dbReference type="PROSITE" id="PS00028">
    <property type="entry name" value="ZINC_FINGER_C2H2_1"/>
    <property type="match status" value="2"/>
</dbReference>
<evidence type="ECO:0000256" key="2">
    <source>
        <dbReference type="ARBA" id="ARBA00022737"/>
    </source>
</evidence>
<feature type="non-terminal residue" evidence="8">
    <location>
        <position position="1"/>
    </location>
</feature>
<dbReference type="EMBL" id="BTRK01000003">
    <property type="protein sequence ID" value="GMR40741.1"/>
    <property type="molecule type" value="Genomic_DNA"/>
</dbReference>
<proteinExistence type="predicted"/>
<evidence type="ECO:0000256" key="4">
    <source>
        <dbReference type="ARBA" id="ARBA00022833"/>
    </source>
</evidence>
<dbReference type="Proteomes" id="UP001328107">
    <property type="component" value="Unassembled WGS sequence"/>
</dbReference>
<evidence type="ECO:0000256" key="3">
    <source>
        <dbReference type="ARBA" id="ARBA00022771"/>
    </source>
</evidence>